<evidence type="ECO:0000256" key="2">
    <source>
        <dbReference type="SAM" id="Coils"/>
    </source>
</evidence>
<protein>
    <submittedName>
        <fullName evidence="5">Ligand-binding sensor domain-containing protein</fullName>
    </submittedName>
</protein>
<dbReference type="GO" id="GO:0000155">
    <property type="term" value="F:phosphorelay sensor kinase activity"/>
    <property type="evidence" value="ECO:0007669"/>
    <property type="project" value="TreeGrafter"/>
</dbReference>
<dbReference type="InterPro" id="IPR036457">
    <property type="entry name" value="PPM-type-like_dom_sf"/>
</dbReference>
<dbReference type="Gene3D" id="2.130.10.10">
    <property type="entry name" value="YVTN repeat-like/Quinoprotein amine dehydrogenase"/>
    <property type="match status" value="4"/>
</dbReference>
<dbReference type="Gene3D" id="2.60.40.10">
    <property type="entry name" value="Immunoglobulins"/>
    <property type="match status" value="1"/>
</dbReference>
<organism evidence="5 6">
    <name type="scientific">Thermoflexibacter ruber</name>
    <dbReference type="NCBI Taxonomy" id="1003"/>
    <lineage>
        <taxon>Bacteria</taxon>
        <taxon>Pseudomonadati</taxon>
        <taxon>Bacteroidota</taxon>
        <taxon>Cytophagia</taxon>
        <taxon>Cytophagales</taxon>
        <taxon>Thermoflexibacteraceae</taxon>
        <taxon>Thermoflexibacter</taxon>
    </lineage>
</organism>
<keyword evidence="2" id="KW-0175">Coiled coil</keyword>
<dbReference type="Pfam" id="PF13185">
    <property type="entry name" value="GAF_2"/>
    <property type="match status" value="1"/>
</dbReference>
<proteinExistence type="predicted"/>
<dbReference type="SMART" id="SM00331">
    <property type="entry name" value="PP2C_SIG"/>
    <property type="match status" value="1"/>
</dbReference>
<dbReference type="Pfam" id="PF07494">
    <property type="entry name" value="Reg_prop"/>
    <property type="match status" value="6"/>
</dbReference>
<keyword evidence="1" id="KW-0597">Phosphoprotein</keyword>
<feature type="domain" description="PPM-type phosphatase" evidence="4">
    <location>
        <begin position="1024"/>
        <end position="1261"/>
    </location>
</feature>
<dbReference type="InterPro" id="IPR003018">
    <property type="entry name" value="GAF"/>
</dbReference>
<dbReference type="InterPro" id="IPR001932">
    <property type="entry name" value="PPM-type_phosphatase-like_dom"/>
</dbReference>
<accession>A0A1I2AWT4</accession>
<dbReference type="Gene3D" id="3.60.40.10">
    <property type="entry name" value="PPM-type phosphatase domain"/>
    <property type="match status" value="1"/>
</dbReference>
<keyword evidence="6" id="KW-1185">Reference proteome</keyword>
<name>A0A1I2AWT4_9BACT</name>
<dbReference type="Gene3D" id="3.30.450.40">
    <property type="match status" value="1"/>
</dbReference>
<dbReference type="InterPro" id="IPR011123">
    <property type="entry name" value="Y_Y_Y"/>
</dbReference>
<dbReference type="Pfam" id="PF07228">
    <property type="entry name" value="SpoIIE"/>
    <property type="match status" value="1"/>
</dbReference>
<dbReference type="InterPro" id="IPR015943">
    <property type="entry name" value="WD40/YVTN_repeat-like_dom_sf"/>
</dbReference>
<reference evidence="5 6" key="1">
    <citation type="submission" date="2016-10" db="EMBL/GenBank/DDBJ databases">
        <authorList>
            <person name="de Groot N.N."/>
        </authorList>
    </citation>
    <scope>NUCLEOTIDE SEQUENCE [LARGE SCALE GENOMIC DNA]</scope>
    <source>
        <strain>GEY</strain>
        <strain evidence="6">DSM 9560</strain>
    </source>
</reference>
<evidence type="ECO:0000259" key="3">
    <source>
        <dbReference type="SMART" id="SM00065"/>
    </source>
</evidence>
<evidence type="ECO:0000313" key="5">
    <source>
        <dbReference type="EMBL" id="SFE48445.1"/>
    </source>
</evidence>
<dbReference type="RefSeq" id="WP_221407612.1">
    <property type="nucleotide sequence ID" value="NZ_FONY01000002.1"/>
</dbReference>
<feature type="domain" description="GAF" evidence="3">
    <location>
        <begin position="846"/>
        <end position="995"/>
    </location>
</feature>
<dbReference type="InterPro" id="IPR011110">
    <property type="entry name" value="Reg_prop"/>
</dbReference>
<dbReference type="InterPro" id="IPR013783">
    <property type="entry name" value="Ig-like_fold"/>
</dbReference>
<gene>
    <name evidence="5" type="ORF">SAMN04488541_100243</name>
</gene>
<dbReference type="SMART" id="SM00065">
    <property type="entry name" value="GAF"/>
    <property type="match status" value="1"/>
</dbReference>
<sequence length="1261" mass="143956">MRLGRYFVCLACFFGFSILVQQSTILAQSLEPQKSLTQYLLHNWTTENGLPSNTLNKLIQTQDGYIWAAGYNGLVRFDGTYFTVFNRRNTAALLTNSISDFYETADGKLWIGTSGGGLVLHEKDSFRILQTKTIFNYPIEKIFKDNTNRLWVGTRSEGVFSFEGGDFKTYNAIEPLRDVSVKTIVQDSQGTIWFGTEGKGLVRFADETFDNFTTKNGLADNEINHLTIDRKNRLWIGTAKGLSWHDGKQFYSLASLKDLTINKILIDKYDCLWLGTTRGLYRLKPKEDNTWEIQVLSEDNGLPYKEITDLIFDKEGNLWIATYRGGLCRLQDGKFTNYTVRDGLSSQPISSVCEYKEGQYLVGTDVGVIHLIAENKVLNFPTKNSLKSERIRHLYKDKQGNIWVSTYIGLLKIDAQSGQETLHTEANLLPDKQVRVVYEDKKGNVWIGMKVGGLLKLSPTGESKIYNKLNILRSNFIMSITEDQEGNMVIGTNESGLMVISPDEKATLITTKNGLSSNTIFNVYIDGENRYWVTTGGGLSLIIKDKIISFTTKDGFPEDSPIDILEDDIGTFWIPTYRGILKIKKQHLLDFATTKSKITDYEYYGKYDGMNNQECTGTAKSLKSSDGRLWFPTLGGLAVLDPLKIKMNALPPPIDIFKVTIDNNEVSPRFPVVIMPNQQRITFEYTALSFSSPEKIKFRYRLKNYDNDWIEAGNIRQAVYTSLPPGKYQFEVIAANADGVWNKTGDIVNITVKPQFYQTNSFYFVASLFIILATVGLYAWRLNAVKARSRELEDMVTQRTIEISAQKEEMEAQNRHIEEQKQKLQESYDDIKIVSKIGQKVTALLNLNELVSTLYVSINEMMKAEGFGIGVYNPRMQRIEFKNYIENNKSSEHFFEMSEKDFLSVQCLERREPIIINDLFKQYQNYITEPKIRGEKYPQSVIYLPLLFENKPLGVITVQSFEKNAYDDHHVTLLQTLASYISIALENTNAYKIIQEKNENITDSIRYGLTIQQAALPSNESINEAWHEYFAFFKPRDIVSGDFYWYKQSDDRERIYWAVVDCTGHGVPGAFMSMLGITFLNEIVSVQKIYSPAKILEHLHKNIRIALNQADAKNTDGMDIALCMFEFTSTANNNLKEGEALMTFAGAKLPVYYVKNGEFNEIRGTLKSVGGRQKEEYREFAEFKVKLSMGDSVYIFTDGLIDQNDAEGNRFGSQKVKELIQKYHHLHMSQQKKIFGEEFDRYLQGQGVIQRDDVTLLGVRL</sequence>
<feature type="coiled-coil region" evidence="2">
    <location>
        <begin position="800"/>
        <end position="834"/>
    </location>
</feature>
<evidence type="ECO:0000313" key="6">
    <source>
        <dbReference type="Proteomes" id="UP000199513"/>
    </source>
</evidence>
<evidence type="ECO:0000259" key="4">
    <source>
        <dbReference type="SMART" id="SM00331"/>
    </source>
</evidence>
<dbReference type="SUPFAM" id="SSF55781">
    <property type="entry name" value="GAF domain-like"/>
    <property type="match status" value="1"/>
</dbReference>
<dbReference type="PANTHER" id="PTHR43547">
    <property type="entry name" value="TWO-COMPONENT HISTIDINE KINASE"/>
    <property type="match status" value="1"/>
</dbReference>
<dbReference type="PANTHER" id="PTHR43547:SF2">
    <property type="entry name" value="HYBRID SIGNAL TRANSDUCTION HISTIDINE KINASE C"/>
    <property type="match status" value="1"/>
</dbReference>
<dbReference type="STRING" id="1003.SAMN04488541_100243"/>
<dbReference type="EMBL" id="FONY01000002">
    <property type="protein sequence ID" value="SFE48445.1"/>
    <property type="molecule type" value="Genomic_DNA"/>
</dbReference>
<dbReference type="InterPro" id="IPR029016">
    <property type="entry name" value="GAF-like_dom_sf"/>
</dbReference>
<dbReference type="Pfam" id="PF07495">
    <property type="entry name" value="Y_Y_Y"/>
    <property type="match status" value="1"/>
</dbReference>
<dbReference type="SUPFAM" id="SSF63829">
    <property type="entry name" value="Calcium-dependent phosphotriesterase"/>
    <property type="match status" value="3"/>
</dbReference>
<evidence type="ECO:0000256" key="1">
    <source>
        <dbReference type="ARBA" id="ARBA00022553"/>
    </source>
</evidence>
<dbReference type="Proteomes" id="UP000199513">
    <property type="component" value="Unassembled WGS sequence"/>
</dbReference>
<dbReference type="AlphaFoldDB" id="A0A1I2AWT4"/>